<dbReference type="EMBL" id="LAJX01000076">
    <property type="protein sequence ID" value="KJV06911.1"/>
    <property type="molecule type" value="Genomic_DNA"/>
</dbReference>
<feature type="signal peptide" evidence="1">
    <location>
        <begin position="1"/>
        <end position="23"/>
    </location>
</feature>
<sequence length="542" mass="61949">MQKLVLLILLTALLNGIAASSPAETITFIYIEPAEGESSGGHAALQIDNQVYDFQHDDLGLIQLKRHRAQDFQFNYRFLQNRPLHSAELNLPATKRHAIAENAKAQYWLQQQRNHLLNALEQDQLLLTQFAEPNQTPSALHLKYAGLFYQAADISRIGLPLPVIQPSPAIIALRTEIYQQYGSTFLTQKIRQLNHALQELPIHTWSKSLTKNYYGLTDAYQDVLAQRLSLYVLLQARPLNPEALISLPPTQIISPSEYQQLVQLKRGLQKTIVEQLSTDSPGLGQRLFVNLARWLAINHSLTTQHWHFVDTFADESSISTTHERQQYRAQYEQLKNNAAVDFNKSKERFIQPNLMLERAYSQLEQAGNRYAELQKPDSEPIRMTHIKLLPEKGLLLKQLPTPNLTRSTINSALNQLSTVRQQTLATLKQQQSYHLLDKNCVTELFKLIDNTANHQPFIPYLAYINLDKHFQLNAQTELASYRQLTLEQLSKDQSPLLTVIRESNTLSSTLYHYHDDDAFFIFFSDDYALLRPLFGATNTAAA</sequence>
<comment type="caution">
    <text evidence="2">The sequence shown here is derived from an EMBL/GenBank/DDBJ whole genome shotgun (WGS) entry which is preliminary data.</text>
</comment>
<protein>
    <submittedName>
        <fullName evidence="2">Uncharacterized protein</fullName>
    </submittedName>
</protein>
<dbReference type="Proteomes" id="UP000033684">
    <property type="component" value="Unassembled WGS sequence"/>
</dbReference>
<dbReference type="OrthoDB" id="5556891at2"/>
<gene>
    <name evidence="2" type="ORF">VZ94_08225</name>
</gene>
<evidence type="ECO:0000313" key="2">
    <source>
        <dbReference type="EMBL" id="KJV06911.1"/>
    </source>
</evidence>
<name>A0A0F3IJN1_9GAMM</name>
<evidence type="ECO:0000256" key="1">
    <source>
        <dbReference type="SAM" id="SignalP"/>
    </source>
</evidence>
<feature type="chain" id="PRO_5002462577" evidence="1">
    <location>
        <begin position="24"/>
        <end position="542"/>
    </location>
</feature>
<accession>A0A0F3IJN1</accession>
<reference evidence="3" key="1">
    <citation type="submission" date="2015-03" db="EMBL/GenBank/DDBJ databases">
        <title>Draft genome sequence of a novel methanotroph (Sn10-6) isolated from flooded ricefield rhizosphere in India.</title>
        <authorList>
            <person name="Pandit P.S."/>
            <person name="Pore S.D."/>
            <person name="Arora P."/>
            <person name="Kapse N.G."/>
            <person name="Dhakephalkar P.K."/>
            <person name="Rahalkar M.C."/>
        </authorList>
    </citation>
    <scope>NUCLEOTIDE SEQUENCE [LARGE SCALE GENOMIC DNA]</scope>
    <source>
        <strain evidence="3">Sn10-6</strain>
    </source>
</reference>
<proteinExistence type="predicted"/>
<dbReference type="AlphaFoldDB" id="A0A0F3IJN1"/>
<dbReference type="RefSeq" id="WP_045778859.1">
    <property type="nucleotide sequence ID" value="NZ_LAJX01000076.1"/>
</dbReference>
<keyword evidence="3" id="KW-1185">Reference proteome</keyword>
<organism evidence="2 3">
    <name type="scientific">Methylocucumis oryzae</name>
    <dbReference type="NCBI Taxonomy" id="1632867"/>
    <lineage>
        <taxon>Bacteria</taxon>
        <taxon>Pseudomonadati</taxon>
        <taxon>Pseudomonadota</taxon>
        <taxon>Gammaproteobacteria</taxon>
        <taxon>Methylococcales</taxon>
        <taxon>Methylococcaceae</taxon>
        <taxon>Methylocucumis</taxon>
    </lineage>
</organism>
<evidence type="ECO:0000313" key="3">
    <source>
        <dbReference type="Proteomes" id="UP000033684"/>
    </source>
</evidence>
<reference evidence="2 3" key="2">
    <citation type="journal article" date="2016" name="Microb. Ecol.">
        <title>Genome Characteristics of a Novel Type I Methanotroph (Sn10-6) Isolated from a Flooded Indian Rice Field.</title>
        <authorList>
            <person name="Rahalkar M.C."/>
            <person name="Pandit P.S."/>
            <person name="Dhakephalkar P.K."/>
            <person name="Pore S."/>
            <person name="Arora P."/>
            <person name="Kapse N."/>
        </authorList>
    </citation>
    <scope>NUCLEOTIDE SEQUENCE [LARGE SCALE GENOMIC DNA]</scope>
    <source>
        <strain evidence="2 3">Sn10-6</strain>
    </source>
</reference>
<keyword evidence="1" id="KW-0732">Signal</keyword>